<evidence type="ECO:0000313" key="15">
    <source>
        <dbReference type="Proteomes" id="UP000257080"/>
    </source>
</evidence>
<dbReference type="RefSeq" id="WP_116417621.1">
    <property type="nucleotide sequence ID" value="NZ_NBXC01000008.1"/>
</dbReference>
<keyword evidence="5" id="KW-0597">Phosphoprotein</keyword>
<evidence type="ECO:0000256" key="6">
    <source>
        <dbReference type="ARBA" id="ARBA00022692"/>
    </source>
</evidence>
<dbReference type="SUPFAM" id="SSF55874">
    <property type="entry name" value="ATPase domain of HSP90 chaperone/DNA topoisomerase II/histidine kinase"/>
    <property type="match status" value="1"/>
</dbReference>
<proteinExistence type="predicted"/>
<dbReference type="SUPFAM" id="SSF103190">
    <property type="entry name" value="Sensory domain-like"/>
    <property type="match status" value="1"/>
</dbReference>
<evidence type="ECO:0000256" key="11">
    <source>
        <dbReference type="SAM" id="MobiDB-lite"/>
    </source>
</evidence>
<dbReference type="InterPro" id="IPR005467">
    <property type="entry name" value="His_kinase_dom"/>
</dbReference>
<evidence type="ECO:0000313" key="14">
    <source>
        <dbReference type="EMBL" id="RFA28831.1"/>
    </source>
</evidence>
<dbReference type="Gene3D" id="3.30.450.20">
    <property type="entry name" value="PAS domain"/>
    <property type="match status" value="2"/>
</dbReference>
<keyword evidence="6 12" id="KW-0812">Transmembrane</keyword>
<evidence type="ECO:0000256" key="7">
    <source>
        <dbReference type="ARBA" id="ARBA00022777"/>
    </source>
</evidence>
<comment type="subcellular location">
    <subcellularLocation>
        <location evidence="2">Cell membrane</location>
        <topology evidence="2">Multi-pass membrane protein</topology>
    </subcellularLocation>
</comment>
<dbReference type="InterPro" id="IPR039506">
    <property type="entry name" value="SPOB_a"/>
</dbReference>
<evidence type="ECO:0000256" key="9">
    <source>
        <dbReference type="ARBA" id="ARBA00023012"/>
    </source>
</evidence>
<evidence type="ECO:0000256" key="12">
    <source>
        <dbReference type="SAM" id="Phobius"/>
    </source>
</evidence>
<comment type="catalytic activity">
    <reaction evidence="1">
        <text>ATP + protein L-histidine = ADP + protein N-phospho-L-histidine.</text>
        <dbReference type="EC" id="2.7.13.3"/>
    </reaction>
</comment>
<dbReference type="Pfam" id="PF02518">
    <property type="entry name" value="HATPase_c"/>
    <property type="match status" value="1"/>
</dbReference>
<dbReference type="PANTHER" id="PTHR43547">
    <property type="entry name" value="TWO-COMPONENT HISTIDINE KINASE"/>
    <property type="match status" value="1"/>
</dbReference>
<dbReference type="Gene3D" id="3.30.565.10">
    <property type="entry name" value="Histidine kinase-like ATPase, C-terminal domain"/>
    <property type="match status" value="1"/>
</dbReference>
<reference evidence="14 15" key="1">
    <citation type="submission" date="2017-04" db="EMBL/GenBank/DDBJ databases">
        <title>Comparative genome analysis of Subtercola boreus.</title>
        <authorList>
            <person name="Cho Y.-J."/>
            <person name="Cho A."/>
            <person name="Kim O.-S."/>
            <person name="Lee J.-I."/>
        </authorList>
    </citation>
    <scope>NUCLEOTIDE SEQUENCE [LARGE SCALE GENOMIC DNA]</scope>
    <source>
        <strain evidence="14 15">P28004</strain>
    </source>
</reference>
<comment type="caution">
    <text evidence="14">The sequence shown here is derived from an EMBL/GenBank/DDBJ whole genome shotgun (WGS) entry which is preliminary data.</text>
</comment>
<organism evidence="14 15">
    <name type="scientific">Subtercola boreus</name>
    <dbReference type="NCBI Taxonomy" id="120213"/>
    <lineage>
        <taxon>Bacteria</taxon>
        <taxon>Bacillati</taxon>
        <taxon>Actinomycetota</taxon>
        <taxon>Actinomycetes</taxon>
        <taxon>Micrococcales</taxon>
        <taxon>Microbacteriaceae</taxon>
        <taxon>Subtercola</taxon>
    </lineage>
</organism>
<keyword evidence="8 12" id="KW-1133">Transmembrane helix</keyword>
<sequence>MARTRAVTFARQMLLVQLAVVVAVVVLTTVTYGVLATISTREDAQQTALAIARSTAANAGLSEAVAAESADPATGGSAQLAAGPVQSIAEAVRARTSALFVVVTDDRGLRLAHPNPALLGERVSTDPTAALGGQESTSWESGTLGDSARAKVPVTAADGRVVGEVSVGIPAASVFEASTSDVAVIAVVAAIALAIGGLAATLLSRRLRRQTLGLQPAELAGMVLDQSAVISGIGEGVVGITAAGVVSVCNSRASALLGVTDAVGRDIADLALPGELMRAVDDRLRPRGAWATGRGAGAADRAAAQGAADRAGDADPASLRFAVDDRLLYVDVARVTRSDVELGVVVVLRDETDLASMTHRLEAVEASSRALRVQRHEFANRLHVISGLVSTGRSDDASSYLAGILEHGPVNFPVEKAELLTEPYLQAFLGAKSIEAAERGVTVQIGPETAVSSALSRPEEVTTVLGNLFDNAVSAAALGSREPRWVQVEALDDGPDLHLAVSDSGDGVGEEGVRMLFRPRSALGAPGASTQSGATASAGSAASGSARTGAAEHPEPAFDRVHGLGVGLTLSRDIARRDGGDLWLASASSRNAGAVFCARLVNVLSSDPAADPETRDLSTGRPAASDPAKGLPTP</sequence>
<feature type="region of interest" description="Disordered" evidence="11">
    <location>
        <begin position="607"/>
        <end position="634"/>
    </location>
</feature>
<dbReference type="PANTHER" id="PTHR43547:SF10">
    <property type="entry name" value="SENSOR HISTIDINE KINASE DCUS"/>
    <property type="match status" value="1"/>
</dbReference>
<protein>
    <recommendedName>
        <fullName evidence="3">histidine kinase</fullName>
        <ecNumber evidence="3">2.7.13.3</ecNumber>
    </recommendedName>
</protein>
<evidence type="ECO:0000256" key="4">
    <source>
        <dbReference type="ARBA" id="ARBA00022475"/>
    </source>
</evidence>
<accession>A0A3E0WF55</accession>
<dbReference type="AlphaFoldDB" id="A0A3E0WF55"/>
<keyword evidence="4" id="KW-1003">Cell membrane</keyword>
<evidence type="ECO:0000259" key="13">
    <source>
        <dbReference type="PROSITE" id="PS50109"/>
    </source>
</evidence>
<feature type="compositionally biased region" description="Low complexity" evidence="11">
    <location>
        <begin position="524"/>
        <end position="549"/>
    </location>
</feature>
<dbReference type="EC" id="2.7.13.3" evidence="3"/>
<evidence type="ECO:0000256" key="5">
    <source>
        <dbReference type="ARBA" id="ARBA00022553"/>
    </source>
</evidence>
<dbReference type="InterPro" id="IPR036890">
    <property type="entry name" value="HATPase_C_sf"/>
</dbReference>
<dbReference type="Pfam" id="PF14689">
    <property type="entry name" value="SPOB_a"/>
    <property type="match status" value="1"/>
</dbReference>
<dbReference type="OrthoDB" id="9792686at2"/>
<keyword evidence="7 14" id="KW-0418">Kinase</keyword>
<dbReference type="GO" id="GO:0000155">
    <property type="term" value="F:phosphorelay sensor kinase activity"/>
    <property type="evidence" value="ECO:0007669"/>
    <property type="project" value="TreeGrafter"/>
</dbReference>
<gene>
    <name evidence="14" type="ORF">B7R25_03715</name>
</gene>
<dbReference type="SMART" id="SM00387">
    <property type="entry name" value="HATPase_c"/>
    <property type="match status" value="1"/>
</dbReference>
<keyword evidence="7 14" id="KW-0808">Transferase</keyword>
<dbReference type="InterPro" id="IPR003594">
    <property type="entry name" value="HATPase_dom"/>
</dbReference>
<feature type="domain" description="Histidine kinase" evidence="13">
    <location>
        <begin position="384"/>
        <end position="604"/>
    </location>
</feature>
<dbReference type="Gene3D" id="1.10.287.130">
    <property type="match status" value="1"/>
</dbReference>
<keyword evidence="10 12" id="KW-0472">Membrane</keyword>
<dbReference type="Pfam" id="PF17203">
    <property type="entry name" value="sCache_3_2"/>
    <property type="match status" value="1"/>
</dbReference>
<dbReference type="EMBL" id="NBXE01000008">
    <property type="protein sequence ID" value="RFA28831.1"/>
    <property type="molecule type" value="Genomic_DNA"/>
</dbReference>
<evidence type="ECO:0000256" key="10">
    <source>
        <dbReference type="ARBA" id="ARBA00023136"/>
    </source>
</evidence>
<dbReference type="PROSITE" id="PS50109">
    <property type="entry name" value="HIS_KIN"/>
    <property type="match status" value="1"/>
</dbReference>
<evidence type="ECO:0000256" key="3">
    <source>
        <dbReference type="ARBA" id="ARBA00012438"/>
    </source>
</evidence>
<dbReference type="PRINTS" id="PR00344">
    <property type="entry name" value="BCTRLSENSOR"/>
</dbReference>
<dbReference type="GO" id="GO:0005886">
    <property type="term" value="C:plasma membrane"/>
    <property type="evidence" value="ECO:0007669"/>
    <property type="project" value="UniProtKB-SubCell"/>
</dbReference>
<name>A0A3E0WF55_9MICO</name>
<dbReference type="InterPro" id="IPR033463">
    <property type="entry name" value="sCache_3"/>
</dbReference>
<feature type="transmembrane region" description="Helical" evidence="12">
    <location>
        <begin position="182"/>
        <end position="203"/>
    </location>
</feature>
<feature type="region of interest" description="Disordered" evidence="11">
    <location>
        <begin position="524"/>
        <end position="558"/>
    </location>
</feature>
<evidence type="ECO:0000256" key="2">
    <source>
        <dbReference type="ARBA" id="ARBA00004651"/>
    </source>
</evidence>
<dbReference type="Proteomes" id="UP000257080">
    <property type="component" value="Unassembled WGS sequence"/>
</dbReference>
<evidence type="ECO:0000256" key="8">
    <source>
        <dbReference type="ARBA" id="ARBA00022989"/>
    </source>
</evidence>
<keyword evidence="9" id="KW-0902">Two-component regulatory system</keyword>
<dbReference type="InterPro" id="IPR029151">
    <property type="entry name" value="Sensor-like_sf"/>
</dbReference>
<dbReference type="InterPro" id="IPR004358">
    <property type="entry name" value="Sig_transdc_His_kin-like_C"/>
</dbReference>
<evidence type="ECO:0000256" key="1">
    <source>
        <dbReference type="ARBA" id="ARBA00000085"/>
    </source>
</evidence>